<dbReference type="SUPFAM" id="SSF52402">
    <property type="entry name" value="Adenine nucleotide alpha hydrolases-like"/>
    <property type="match status" value="1"/>
</dbReference>
<dbReference type="InterPro" id="IPR001962">
    <property type="entry name" value="Asn_synthase"/>
</dbReference>
<dbReference type="OrthoDB" id="9763290at2"/>
<comment type="pathway">
    <text evidence="1">Amino-acid biosynthesis; L-asparagine biosynthesis; L-asparagine from L-aspartate (L-Gln route): step 1/1.</text>
</comment>
<name>A0A844Z9J2_9SPHN</name>
<evidence type="ECO:0000259" key="4">
    <source>
        <dbReference type="PROSITE" id="PS51278"/>
    </source>
</evidence>
<accession>A0A844Z9J2</accession>
<dbReference type="PANTHER" id="PTHR43284:SF1">
    <property type="entry name" value="ASPARAGINE SYNTHETASE"/>
    <property type="match status" value="1"/>
</dbReference>
<evidence type="ECO:0000313" key="6">
    <source>
        <dbReference type="Proteomes" id="UP000460290"/>
    </source>
</evidence>
<dbReference type="Gene3D" id="3.60.20.10">
    <property type="entry name" value="Glutamine Phosphoribosylpyrophosphate, subunit 1, domain 1"/>
    <property type="match status" value="1"/>
</dbReference>
<dbReference type="InterPro" id="IPR014729">
    <property type="entry name" value="Rossmann-like_a/b/a_fold"/>
</dbReference>
<organism evidence="5 6">
    <name type="scientific">Pontixanthobacter aestiaquae</name>
    <dbReference type="NCBI Taxonomy" id="1509367"/>
    <lineage>
        <taxon>Bacteria</taxon>
        <taxon>Pseudomonadati</taxon>
        <taxon>Pseudomonadota</taxon>
        <taxon>Alphaproteobacteria</taxon>
        <taxon>Sphingomonadales</taxon>
        <taxon>Erythrobacteraceae</taxon>
        <taxon>Pontixanthobacter</taxon>
    </lineage>
</organism>
<dbReference type="Pfam" id="PF00733">
    <property type="entry name" value="Asn_synthase"/>
    <property type="match status" value="1"/>
</dbReference>
<dbReference type="PROSITE" id="PS51278">
    <property type="entry name" value="GATASE_TYPE_2"/>
    <property type="match status" value="1"/>
</dbReference>
<gene>
    <name evidence="5" type="ORF">GRI35_12425</name>
</gene>
<feature type="domain" description="Glutamine amidotransferase type-2" evidence="4">
    <location>
        <begin position="1"/>
        <end position="158"/>
    </location>
</feature>
<dbReference type="SUPFAM" id="SSF56235">
    <property type="entry name" value="N-terminal nucleophile aminohydrolases (Ntn hydrolases)"/>
    <property type="match status" value="1"/>
</dbReference>
<dbReference type="InterPro" id="IPR051786">
    <property type="entry name" value="ASN_synthetase/amidase"/>
</dbReference>
<dbReference type="InterPro" id="IPR029055">
    <property type="entry name" value="Ntn_hydrolases_N"/>
</dbReference>
<dbReference type="InterPro" id="IPR017932">
    <property type="entry name" value="GATase_2_dom"/>
</dbReference>
<dbReference type="GO" id="GO:0004066">
    <property type="term" value="F:asparagine synthase (glutamine-hydrolyzing) activity"/>
    <property type="evidence" value="ECO:0007669"/>
    <property type="project" value="UniProtKB-EC"/>
</dbReference>
<reference evidence="5 6" key="1">
    <citation type="submission" date="2019-12" db="EMBL/GenBank/DDBJ databases">
        <title>Genomic-based taxomic classification of the family Erythrobacteraceae.</title>
        <authorList>
            <person name="Xu L."/>
        </authorList>
    </citation>
    <scope>NUCLEOTIDE SEQUENCE [LARGE SCALE GENOMIC DNA]</scope>
    <source>
        <strain evidence="5 6">KCTC 42006</strain>
    </source>
</reference>
<dbReference type="Gene3D" id="3.40.50.620">
    <property type="entry name" value="HUPs"/>
    <property type="match status" value="1"/>
</dbReference>
<dbReference type="GO" id="GO:0006529">
    <property type="term" value="P:asparagine biosynthetic process"/>
    <property type="evidence" value="ECO:0007669"/>
    <property type="project" value="InterPro"/>
</dbReference>
<evidence type="ECO:0000313" key="5">
    <source>
        <dbReference type="EMBL" id="MXO84174.1"/>
    </source>
</evidence>
<evidence type="ECO:0000256" key="3">
    <source>
        <dbReference type="ARBA" id="ARBA00048741"/>
    </source>
</evidence>
<keyword evidence="6" id="KW-1185">Reference proteome</keyword>
<dbReference type="PANTHER" id="PTHR43284">
    <property type="entry name" value="ASPARAGINE SYNTHETASE (GLUTAMINE-HYDROLYZING)"/>
    <property type="match status" value="1"/>
</dbReference>
<dbReference type="Pfam" id="PF13537">
    <property type="entry name" value="GATase_7"/>
    <property type="match status" value="1"/>
</dbReference>
<proteinExistence type="predicted"/>
<sequence>MLFAEFDRQSLSAPSSRDGATILADIRIDDRAALLSKLGITRPVEDHELVLEAYARWGEKCIDHLIGDFAFLIVDPQRDQIFCARDHIGARPLFYTLDSSQLRVAGDIESVAGNTANKFDQAVVASVLTFNTFCPAERTLLRNVKRLPPGHTLTVRRESHSLERFWRPQASPQLNLASDENYIEAGRELLKQAVSDRLRDIKRPAVHLSGGLDSSAVAALVTNRQRGANLPDPPSYAWYLGDPDNPSDDETRWAEAARSALDLTMHAPATSAENITALLRSDWSQGPDASNLLGEDAILGHARGQGVDGILSGWGGDEGLSFNGRGHRAQLLTSLHWRQLAAVCDGSFPMALARGVKQGFTELRQSNSGPQTKQKLAKSYLRRDIVKDVELITPPPISLRNTRQAMTSLLATGAQTARLEDWAIAGRRYGITYSYPLLDRRVMEFALSLPGHLFYRPEARRWIMRKVLDPKLPDLIRWNSSKLERARVAQLGILMAEAFRQCADLLEDCSDFAGTDQFVDVSRLIADLRGPEDTLLDNFSYKRRALQFLRF</sequence>
<dbReference type="AlphaFoldDB" id="A0A844Z9J2"/>
<protein>
    <recommendedName>
        <fullName evidence="2">asparagine synthase (glutamine-hydrolyzing)</fullName>
        <ecNumber evidence="2">6.3.5.4</ecNumber>
    </recommendedName>
</protein>
<evidence type="ECO:0000256" key="1">
    <source>
        <dbReference type="ARBA" id="ARBA00005187"/>
    </source>
</evidence>
<dbReference type="EMBL" id="WTYZ01000001">
    <property type="protein sequence ID" value="MXO84174.1"/>
    <property type="molecule type" value="Genomic_DNA"/>
</dbReference>
<evidence type="ECO:0000256" key="2">
    <source>
        <dbReference type="ARBA" id="ARBA00012737"/>
    </source>
</evidence>
<dbReference type="Proteomes" id="UP000460290">
    <property type="component" value="Unassembled WGS sequence"/>
</dbReference>
<comment type="catalytic activity">
    <reaction evidence="3">
        <text>L-aspartate + L-glutamine + ATP + H2O = L-asparagine + L-glutamate + AMP + diphosphate + H(+)</text>
        <dbReference type="Rhea" id="RHEA:12228"/>
        <dbReference type="ChEBI" id="CHEBI:15377"/>
        <dbReference type="ChEBI" id="CHEBI:15378"/>
        <dbReference type="ChEBI" id="CHEBI:29985"/>
        <dbReference type="ChEBI" id="CHEBI:29991"/>
        <dbReference type="ChEBI" id="CHEBI:30616"/>
        <dbReference type="ChEBI" id="CHEBI:33019"/>
        <dbReference type="ChEBI" id="CHEBI:58048"/>
        <dbReference type="ChEBI" id="CHEBI:58359"/>
        <dbReference type="ChEBI" id="CHEBI:456215"/>
        <dbReference type="EC" id="6.3.5.4"/>
    </reaction>
</comment>
<comment type="caution">
    <text evidence="5">The sequence shown here is derived from an EMBL/GenBank/DDBJ whole genome shotgun (WGS) entry which is preliminary data.</text>
</comment>
<dbReference type="EC" id="6.3.5.4" evidence="2"/>